<dbReference type="InterPro" id="IPR001810">
    <property type="entry name" value="F-box_dom"/>
</dbReference>
<organism evidence="2 3">
    <name type="scientific">Leucocoprinus birnbaumii</name>
    <dbReference type="NCBI Taxonomy" id="56174"/>
    <lineage>
        <taxon>Eukaryota</taxon>
        <taxon>Fungi</taxon>
        <taxon>Dikarya</taxon>
        <taxon>Basidiomycota</taxon>
        <taxon>Agaricomycotina</taxon>
        <taxon>Agaricomycetes</taxon>
        <taxon>Agaricomycetidae</taxon>
        <taxon>Agaricales</taxon>
        <taxon>Agaricineae</taxon>
        <taxon>Agaricaceae</taxon>
        <taxon>Leucocoprinus</taxon>
    </lineage>
</organism>
<dbReference type="PANTHER" id="PTHR13318">
    <property type="entry name" value="PARTNER OF PAIRED, ISOFORM B-RELATED"/>
    <property type="match status" value="1"/>
</dbReference>
<feature type="domain" description="F-box" evidence="1">
    <location>
        <begin position="516"/>
        <end position="552"/>
    </location>
</feature>
<dbReference type="Pfam" id="PF00646">
    <property type="entry name" value="F-box"/>
    <property type="match status" value="1"/>
</dbReference>
<dbReference type="InterPro" id="IPR032675">
    <property type="entry name" value="LRR_dom_sf"/>
</dbReference>
<evidence type="ECO:0000259" key="1">
    <source>
        <dbReference type="Pfam" id="PF00646"/>
    </source>
</evidence>
<dbReference type="PANTHER" id="PTHR13318:SF178">
    <property type="entry name" value="OS02G0200900 PROTEIN"/>
    <property type="match status" value="1"/>
</dbReference>
<evidence type="ECO:0000313" key="2">
    <source>
        <dbReference type="EMBL" id="KAJ3571627.1"/>
    </source>
</evidence>
<accession>A0AAD5VYT4</accession>
<evidence type="ECO:0000313" key="3">
    <source>
        <dbReference type="Proteomes" id="UP001213000"/>
    </source>
</evidence>
<protein>
    <recommendedName>
        <fullName evidence="1">F-box domain-containing protein</fullName>
    </recommendedName>
</protein>
<dbReference type="GO" id="GO:0031146">
    <property type="term" value="P:SCF-dependent proteasomal ubiquitin-dependent protein catabolic process"/>
    <property type="evidence" value="ECO:0007669"/>
    <property type="project" value="TreeGrafter"/>
</dbReference>
<dbReference type="SUPFAM" id="SSF52047">
    <property type="entry name" value="RNI-like"/>
    <property type="match status" value="2"/>
</dbReference>
<dbReference type="SUPFAM" id="SSF81383">
    <property type="entry name" value="F-box domain"/>
    <property type="match status" value="1"/>
</dbReference>
<gene>
    <name evidence="2" type="ORF">NP233_g3629</name>
</gene>
<dbReference type="AlphaFoldDB" id="A0AAD5VYT4"/>
<dbReference type="GO" id="GO:0019005">
    <property type="term" value="C:SCF ubiquitin ligase complex"/>
    <property type="evidence" value="ECO:0007669"/>
    <property type="project" value="TreeGrafter"/>
</dbReference>
<name>A0AAD5VYT4_9AGAR</name>
<dbReference type="EMBL" id="JANIEX010000177">
    <property type="protein sequence ID" value="KAJ3571627.1"/>
    <property type="molecule type" value="Genomic_DNA"/>
</dbReference>
<dbReference type="Gene3D" id="3.80.10.10">
    <property type="entry name" value="Ribonuclease Inhibitor"/>
    <property type="match status" value="2"/>
</dbReference>
<keyword evidence="3" id="KW-1185">Reference proteome</keyword>
<dbReference type="Proteomes" id="UP001213000">
    <property type="component" value="Unassembled WGS sequence"/>
</dbReference>
<sequence>MVALDKLPCEVLMHIVQYLSNERKSLKELRLTSKALTDPATSILFYSLAQTISTQDLEKCSAMTEDLKAGRTSVFHYTKNFILVTILMVPQTMKNILEPWFELWQVLIPAMPNLQTLKWIYGPSTDHPIAWVNNLVKVLGVQRNLKHTYLSIINLPPVEFSLGPLSALRSINVRWGIDGKPIHDSEPNIEERSFISQLSALLGRCPDLESLRFSVSCHRDKERWGVPSSTLKLLLGGWSALSRPLRIREAVFENVTVDPEDISLHLRHLHYLEELIIHPAELSTPTLFGEVYSLLQEAEIHLKIMDVDSLQKPGVIQYVASYRGLERLTIDSNDPLDDSPQIVERFVSSFHMHCQSLKSLRMKIRRISPWPSAIVEHLYSHAEEYMTLRELHLRLCFTQDDLDFMKGVSQPLNDLLEAATLLPELQRLECSFAICKTGEPAIDNPMTGPVMGPSNVIVFMKSCIEYFKNVHDPIFEIELLGINMNSTFTQCTTGTSQVIPPFSRPHCMFLTDMLRLDDLPDDVLAEIIERLQDDPQSLRETRLTSKHFNRLVVPVLFSTIEHVPSESYRGQLKCLDMISDLRAGKKYIFSVTRQLVLRLDTELLYSSFQESLGPWFELWDIMLPTMKSLRSLHWTYRPSDTYSTGWVNGFLRTLGAQNTLVDLTLVLQGAPPSLELSLQPISNLQTISIHWEIFEGSSPGSIFQQRKAAFISQLAGLLGRCPGLRSLTFVASRFLYPVTDSVPRITFGALMHGVRPPTQPLRLRRLNVEGAIVDPEDIRFHLGHLQNLEQLSIAFDPSPSASTQFGEICSILQVGDIHLKSMSVATPGHPGVSSYISSYCGLEKLVLNSLYSSDDSPAFIEPFISAFHGHCQTMKVLEVNINRLSPWPKAIVVHLRTRAIDYTALQRLRLRLCITQDDVSDNKDDNLQELLEVAMQLQALRRLECSFVAYKTGNYTFDWTDFKDLVEPLCGSKRPSQIHMFMERVIAGLKQTYRPTFNIVVL</sequence>
<comment type="caution">
    <text evidence="2">The sequence shown here is derived from an EMBL/GenBank/DDBJ whole genome shotgun (WGS) entry which is preliminary data.</text>
</comment>
<dbReference type="InterPro" id="IPR036047">
    <property type="entry name" value="F-box-like_dom_sf"/>
</dbReference>
<proteinExistence type="predicted"/>
<reference evidence="2" key="1">
    <citation type="submission" date="2022-07" db="EMBL/GenBank/DDBJ databases">
        <title>Genome Sequence of Leucocoprinus birnbaumii.</title>
        <authorList>
            <person name="Buettner E."/>
        </authorList>
    </citation>
    <scope>NUCLEOTIDE SEQUENCE</scope>
    <source>
        <strain evidence="2">VT141</strain>
    </source>
</reference>